<evidence type="ECO:0000313" key="8">
    <source>
        <dbReference type="EMBL" id="HGC43053.1"/>
    </source>
</evidence>
<keyword evidence="6" id="KW-0411">Iron-sulfur</keyword>
<name>A0A8J4HB65_9PROT</name>
<keyword evidence="2" id="KW-0004">4Fe-4S</keyword>
<dbReference type="Gene3D" id="4.10.490.10">
    <property type="entry name" value="High potential iron-sulphur protein"/>
    <property type="match status" value="1"/>
</dbReference>
<evidence type="ECO:0000256" key="1">
    <source>
        <dbReference type="ARBA" id="ARBA00022448"/>
    </source>
</evidence>
<dbReference type="EMBL" id="DTQM01000149">
    <property type="protein sequence ID" value="HGC43053.1"/>
    <property type="molecule type" value="Genomic_DNA"/>
</dbReference>
<dbReference type="AlphaFoldDB" id="A0A8J4HB65"/>
<dbReference type="GO" id="GO:0046872">
    <property type="term" value="F:metal ion binding"/>
    <property type="evidence" value="ECO:0007669"/>
    <property type="project" value="UniProtKB-KW"/>
</dbReference>
<keyword evidence="1" id="KW-0813">Transport</keyword>
<dbReference type="GO" id="GO:0009055">
    <property type="term" value="F:electron transfer activity"/>
    <property type="evidence" value="ECO:0007669"/>
    <property type="project" value="InterPro"/>
</dbReference>
<gene>
    <name evidence="8" type="ORF">ENY07_07525</name>
</gene>
<comment type="caution">
    <text evidence="8">The sequence shown here is derived from an EMBL/GenBank/DDBJ whole genome shotgun (WGS) entry which is preliminary data.</text>
</comment>
<dbReference type="InterPro" id="IPR036369">
    <property type="entry name" value="HIPIP_sf"/>
</dbReference>
<protein>
    <submittedName>
        <fullName evidence="8">High potential iron sulfur protein</fullName>
    </submittedName>
</protein>
<keyword evidence="3" id="KW-0479">Metal-binding</keyword>
<feature type="domain" description="High potential iron-sulfur proteins family profile" evidence="7">
    <location>
        <begin position="23"/>
        <end position="89"/>
    </location>
</feature>
<dbReference type="GO" id="GO:0019646">
    <property type="term" value="P:aerobic electron transport chain"/>
    <property type="evidence" value="ECO:0007669"/>
    <property type="project" value="InterPro"/>
</dbReference>
<keyword evidence="5" id="KW-0408">Iron</keyword>
<keyword evidence="4" id="KW-0249">Electron transport</keyword>
<evidence type="ECO:0000256" key="5">
    <source>
        <dbReference type="ARBA" id="ARBA00023004"/>
    </source>
</evidence>
<evidence type="ECO:0000256" key="4">
    <source>
        <dbReference type="ARBA" id="ARBA00022982"/>
    </source>
</evidence>
<evidence type="ECO:0000256" key="6">
    <source>
        <dbReference type="ARBA" id="ARBA00023014"/>
    </source>
</evidence>
<dbReference type="SUPFAM" id="SSF57652">
    <property type="entry name" value="HIPIP (high potential iron protein)"/>
    <property type="match status" value="1"/>
</dbReference>
<dbReference type="InterPro" id="IPR006311">
    <property type="entry name" value="TAT_signal"/>
</dbReference>
<evidence type="ECO:0000256" key="3">
    <source>
        <dbReference type="ARBA" id="ARBA00022723"/>
    </source>
</evidence>
<organism evidence="8">
    <name type="scientific">Acidicaldus sp</name>
    <dbReference type="NCBI Taxonomy" id="1872105"/>
    <lineage>
        <taxon>Bacteria</taxon>
        <taxon>Pseudomonadati</taxon>
        <taxon>Pseudomonadota</taxon>
        <taxon>Alphaproteobacteria</taxon>
        <taxon>Acetobacterales</taxon>
        <taxon>Acetobacteraceae</taxon>
        <taxon>Acidicaldus</taxon>
    </lineage>
</organism>
<evidence type="ECO:0000256" key="2">
    <source>
        <dbReference type="ARBA" id="ARBA00022485"/>
    </source>
</evidence>
<dbReference type="InterPro" id="IPR000170">
    <property type="entry name" value="High_potential_FeS_prot"/>
</dbReference>
<sequence>MTKENHPHTSRRTILGTGLALVAAGIAARTETARAEPMLEQKDVQYQDQPKDGKHCSLCTYFVAPNACQQVKGQISPNGYCGLFAPKAT</sequence>
<dbReference type="PROSITE" id="PS51373">
    <property type="entry name" value="HIPIP"/>
    <property type="match status" value="1"/>
</dbReference>
<dbReference type="GO" id="GO:0051539">
    <property type="term" value="F:4 iron, 4 sulfur cluster binding"/>
    <property type="evidence" value="ECO:0007669"/>
    <property type="project" value="UniProtKB-KW"/>
</dbReference>
<accession>A0A8J4HB65</accession>
<proteinExistence type="predicted"/>
<evidence type="ECO:0000259" key="7">
    <source>
        <dbReference type="PROSITE" id="PS51373"/>
    </source>
</evidence>
<reference evidence="8" key="1">
    <citation type="journal article" date="2020" name="mSystems">
        <title>Genome- and Community-Level Interaction Insights into Carbon Utilization and Element Cycling Functions of Hydrothermarchaeota in Hydrothermal Sediment.</title>
        <authorList>
            <person name="Zhou Z."/>
            <person name="Liu Y."/>
            <person name="Xu W."/>
            <person name="Pan J."/>
            <person name="Luo Z.H."/>
            <person name="Li M."/>
        </authorList>
    </citation>
    <scope>NUCLEOTIDE SEQUENCE</scope>
    <source>
        <strain evidence="8">SpSt-997</strain>
    </source>
</reference>
<dbReference type="PROSITE" id="PS51318">
    <property type="entry name" value="TAT"/>
    <property type="match status" value="1"/>
</dbReference>